<keyword evidence="2" id="KW-1185">Reference proteome</keyword>
<dbReference type="Proteomes" id="UP000186817">
    <property type="component" value="Unassembled WGS sequence"/>
</dbReference>
<gene>
    <name evidence="1" type="ORF">AK812_SmicGene17128</name>
</gene>
<name>A0A1Q9DYL6_SYMMI</name>
<dbReference type="EMBL" id="LSRX01000334">
    <property type="protein sequence ID" value="OLQ00247.1"/>
    <property type="molecule type" value="Genomic_DNA"/>
</dbReference>
<evidence type="ECO:0000313" key="1">
    <source>
        <dbReference type="EMBL" id="OLQ00247.1"/>
    </source>
</evidence>
<organism evidence="1 2">
    <name type="scientific">Symbiodinium microadriaticum</name>
    <name type="common">Dinoflagellate</name>
    <name type="synonym">Zooxanthella microadriatica</name>
    <dbReference type="NCBI Taxonomy" id="2951"/>
    <lineage>
        <taxon>Eukaryota</taxon>
        <taxon>Sar</taxon>
        <taxon>Alveolata</taxon>
        <taxon>Dinophyceae</taxon>
        <taxon>Suessiales</taxon>
        <taxon>Symbiodiniaceae</taxon>
        <taxon>Symbiodinium</taxon>
    </lineage>
</organism>
<evidence type="ECO:0000313" key="2">
    <source>
        <dbReference type="Proteomes" id="UP000186817"/>
    </source>
</evidence>
<protein>
    <submittedName>
        <fullName evidence="1">Uncharacterized protein</fullName>
    </submittedName>
</protein>
<dbReference type="AlphaFoldDB" id="A0A1Q9DYL6"/>
<sequence length="66" mass="7421">MPDLNGTFIPRRIVLEKCSSPSSPVVAYTGNWFVEQWISDTRLDKRANLDRLLTQEAGQTSGLELV</sequence>
<reference evidence="1 2" key="1">
    <citation type="submission" date="2016-02" db="EMBL/GenBank/DDBJ databases">
        <title>Genome analysis of coral dinoflagellate symbionts highlights evolutionary adaptations to a symbiotic lifestyle.</title>
        <authorList>
            <person name="Aranda M."/>
            <person name="Li Y."/>
            <person name="Liew Y.J."/>
            <person name="Baumgarten S."/>
            <person name="Simakov O."/>
            <person name="Wilson M."/>
            <person name="Piel J."/>
            <person name="Ashoor H."/>
            <person name="Bougouffa S."/>
            <person name="Bajic V.B."/>
            <person name="Ryu T."/>
            <person name="Ravasi T."/>
            <person name="Bayer T."/>
            <person name="Micklem G."/>
            <person name="Kim H."/>
            <person name="Bhak J."/>
            <person name="Lajeunesse T.C."/>
            <person name="Voolstra C.R."/>
        </authorList>
    </citation>
    <scope>NUCLEOTIDE SEQUENCE [LARGE SCALE GENOMIC DNA]</scope>
    <source>
        <strain evidence="1 2">CCMP2467</strain>
    </source>
</reference>
<proteinExistence type="predicted"/>
<comment type="caution">
    <text evidence="1">The sequence shown here is derived from an EMBL/GenBank/DDBJ whole genome shotgun (WGS) entry which is preliminary data.</text>
</comment>
<accession>A0A1Q9DYL6</accession>